<feature type="region of interest" description="Disordered" evidence="3">
    <location>
        <begin position="1"/>
        <end position="40"/>
    </location>
</feature>
<name>A0AAN8F6A9_9EURO</name>
<gene>
    <name evidence="5" type="ORF">OHC33_000846</name>
</gene>
<keyword evidence="6" id="KW-1185">Reference proteome</keyword>
<dbReference type="Proteomes" id="UP001316803">
    <property type="component" value="Unassembled WGS sequence"/>
</dbReference>
<dbReference type="PANTHER" id="PTHR14140">
    <property type="entry name" value="E3 UBIQUITIN-PROTEIN LIGASE UHRF-RELATED"/>
    <property type="match status" value="1"/>
</dbReference>
<dbReference type="GO" id="GO:0044027">
    <property type="term" value="P:negative regulation of gene expression via chromosomal CpG island methylation"/>
    <property type="evidence" value="ECO:0007669"/>
    <property type="project" value="TreeGrafter"/>
</dbReference>
<organism evidence="5 6">
    <name type="scientific">Knufia fluminis</name>
    <dbReference type="NCBI Taxonomy" id="191047"/>
    <lineage>
        <taxon>Eukaryota</taxon>
        <taxon>Fungi</taxon>
        <taxon>Dikarya</taxon>
        <taxon>Ascomycota</taxon>
        <taxon>Pezizomycotina</taxon>
        <taxon>Eurotiomycetes</taxon>
        <taxon>Chaetothyriomycetidae</taxon>
        <taxon>Chaetothyriales</taxon>
        <taxon>Trichomeriaceae</taxon>
        <taxon>Knufia</taxon>
    </lineage>
</organism>
<dbReference type="InterPro" id="IPR003105">
    <property type="entry name" value="SRA_YDG"/>
</dbReference>
<evidence type="ECO:0000259" key="4">
    <source>
        <dbReference type="PROSITE" id="PS51015"/>
    </source>
</evidence>
<accession>A0AAN8F6A9</accession>
<dbReference type="InterPro" id="IPR036987">
    <property type="entry name" value="SRA-YDG_sf"/>
</dbReference>
<protein>
    <recommendedName>
        <fullName evidence="4">YDG domain-containing protein</fullName>
    </recommendedName>
</protein>
<dbReference type="EMBL" id="JAKLMC020000002">
    <property type="protein sequence ID" value="KAK5957658.1"/>
    <property type="molecule type" value="Genomic_DNA"/>
</dbReference>
<keyword evidence="1 2" id="KW-0539">Nucleus</keyword>
<sequence length="621" mass="70895">MSQANLHPPAWPSNFIPGVGRVPGGPRVRTRTTPAGDTEFQIGTGSTVVIPKSEEQEIDLNTLPTFEQIPEMLDNMPEEGEIVSEEVTETLGEAAQDEPIKLEPETEDPAELPEDHDDYENHFARLLAAHNAAARSDSDTSQRQDVRSGSLRERSDQRGPSTARDRSRSPRGSRQSTRSERASSSPMFFPEQPRRRDRDSRDSGLGGSIASNSSMSMSNTPTPGQPPEEEWFEDRCRCPISYNCSHRRPAQLDCRPLVREPMPRWEERDQEDFDRLKSVVSPGENFTTVPDLVKVIGFINTFEQTQDARIRKQQVKHMESWILEMEDVTLQSQPERAAATNQVVPRLTQFLNPRQRVARRSRKLPIYIEEELLVLEKKWAKGDFNGNIKRGLTMSQTLNVNGFPVKTRYLLDKMWEFYVDARYFGAGELVNGQIWESRVELARDGVHAAIQGGIAGTHKKGAYSIVLGEYDEKNDIGYADKDMGNVIEYIGTALKDQPGLGPTNDEDPHMHNPHSWNPTREPTKATQALMKSFETREPVRIIRSWQMHSMVKNRPHRKGYRYDGLYQVVGKTPMKEARQIWSFRLKRIENPALQGRLRGFRRNEVYPDSTGRQRGHYYQGR</sequence>
<feature type="domain" description="YDG" evidence="4">
    <location>
        <begin position="424"/>
        <end position="589"/>
    </location>
</feature>
<reference evidence="5 6" key="1">
    <citation type="submission" date="2022-12" db="EMBL/GenBank/DDBJ databases">
        <title>Genomic features and morphological characterization of a novel Knufia sp. strain isolated from spacecraft assembly facility.</title>
        <authorList>
            <person name="Teixeira M."/>
            <person name="Chander A.M."/>
            <person name="Stajich J.E."/>
            <person name="Venkateswaran K."/>
        </authorList>
    </citation>
    <scope>NUCLEOTIDE SEQUENCE [LARGE SCALE GENOMIC DNA]</scope>
    <source>
        <strain evidence="5 6">FJI-L2-BK-P2</strain>
    </source>
</reference>
<dbReference type="PANTHER" id="PTHR14140:SF27">
    <property type="entry name" value="OS04G0289800 PROTEIN"/>
    <property type="match status" value="1"/>
</dbReference>
<evidence type="ECO:0000313" key="5">
    <source>
        <dbReference type="EMBL" id="KAK5957658.1"/>
    </source>
</evidence>
<dbReference type="PROSITE" id="PS51015">
    <property type="entry name" value="YDG"/>
    <property type="match status" value="1"/>
</dbReference>
<dbReference type="Gene3D" id="2.30.280.10">
    <property type="entry name" value="SRA-YDG"/>
    <property type="match status" value="1"/>
</dbReference>
<feature type="region of interest" description="Disordered" evidence="3">
    <location>
        <begin position="497"/>
        <end position="522"/>
    </location>
</feature>
<evidence type="ECO:0000256" key="1">
    <source>
        <dbReference type="ARBA" id="ARBA00023242"/>
    </source>
</evidence>
<dbReference type="InterPro" id="IPR015947">
    <property type="entry name" value="PUA-like_sf"/>
</dbReference>
<proteinExistence type="predicted"/>
<dbReference type="AlphaFoldDB" id="A0AAN8F6A9"/>
<dbReference type="GO" id="GO:0061630">
    <property type="term" value="F:ubiquitin protein ligase activity"/>
    <property type="evidence" value="ECO:0007669"/>
    <property type="project" value="TreeGrafter"/>
</dbReference>
<dbReference type="Pfam" id="PF02182">
    <property type="entry name" value="SAD_SRA"/>
    <property type="match status" value="1"/>
</dbReference>
<evidence type="ECO:0000256" key="3">
    <source>
        <dbReference type="SAM" id="MobiDB-lite"/>
    </source>
</evidence>
<feature type="compositionally biased region" description="Basic and acidic residues" evidence="3">
    <location>
        <begin position="136"/>
        <end position="168"/>
    </location>
</feature>
<feature type="compositionally biased region" description="Low complexity" evidence="3">
    <location>
        <begin position="211"/>
        <end position="222"/>
    </location>
</feature>
<comment type="subcellular location">
    <subcellularLocation>
        <location evidence="2">Nucleus</location>
    </subcellularLocation>
</comment>
<dbReference type="SMART" id="SM00466">
    <property type="entry name" value="SRA"/>
    <property type="match status" value="1"/>
</dbReference>
<comment type="caution">
    <text evidence="5">The sequence shown here is derived from an EMBL/GenBank/DDBJ whole genome shotgun (WGS) entry which is preliminary data.</text>
</comment>
<dbReference type="InterPro" id="IPR045134">
    <property type="entry name" value="UHRF1/2-like"/>
</dbReference>
<evidence type="ECO:0000313" key="6">
    <source>
        <dbReference type="Proteomes" id="UP001316803"/>
    </source>
</evidence>
<feature type="compositionally biased region" description="Low complexity" evidence="3">
    <location>
        <begin position="17"/>
        <end position="34"/>
    </location>
</feature>
<feature type="compositionally biased region" description="Acidic residues" evidence="3">
    <location>
        <begin position="105"/>
        <end position="116"/>
    </location>
</feature>
<evidence type="ECO:0000256" key="2">
    <source>
        <dbReference type="PROSITE-ProRule" id="PRU00358"/>
    </source>
</evidence>
<feature type="region of interest" description="Disordered" evidence="3">
    <location>
        <begin position="131"/>
        <end position="230"/>
    </location>
</feature>
<feature type="compositionally biased region" description="Polar residues" evidence="3">
    <location>
        <begin position="170"/>
        <end position="186"/>
    </location>
</feature>
<feature type="compositionally biased region" description="Basic and acidic residues" evidence="3">
    <location>
        <begin position="192"/>
        <end position="202"/>
    </location>
</feature>
<feature type="region of interest" description="Disordered" evidence="3">
    <location>
        <begin position="93"/>
        <end position="116"/>
    </location>
</feature>
<dbReference type="GO" id="GO:0005634">
    <property type="term" value="C:nucleus"/>
    <property type="evidence" value="ECO:0007669"/>
    <property type="project" value="UniProtKB-SubCell"/>
</dbReference>
<dbReference type="SUPFAM" id="SSF88697">
    <property type="entry name" value="PUA domain-like"/>
    <property type="match status" value="1"/>
</dbReference>
<dbReference type="GO" id="GO:0016567">
    <property type="term" value="P:protein ubiquitination"/>
    <property type="evidence" value="ECO:0007669"/>
    <property type="project" value="TreeGrafter"/>
</dbReference>